<evidence type="ECO:0000313" key="2">
    <source>
        <dbReference type="Proteomes" id="UP000620147"/>
    </source>
</evidence>
<evidence type="ECO:0000313" key="1">
    <source>
        <dbReference type="EMBL" id="GFO89585.1"/>
    </source>
</evidence>
<name>A0ABQ1E3M3_9FIRM</name>
<proteinExistence type="predicted"/>
<dbReference type="Proteomes" id="UP000620147">
    <property type="component" value="Unassembled WGS sequence"/>
</dbReference>
<reference evidence="1 2" key="1">
    <citation type="submission" date="2020-06" db="EMBL/GenBank/DDBJ databases">
        <title>Characterization of fructooligosaccharide metabolism and fructooligosaccharide-degrading enzymes in human commensal butyrate producers.</title>
        <authorList>
            <person name="Tanno H."/>
            <person name="Fujii T."/>
            <person name="Hirano K."/>
            <person name="Maeno S."/>
            <person name="Tonozuka T."/>
            <person name="Sakamoto M."/>
            <person name="Ohkuma M."/>
            <person name="Tochio T."/>
            <person name="Endo A."/>
        </authorList>
    </citation>
    <scope>NUCLEOTIDE SEQUENCE [LARGE SCALE GENOMIC DNA]</scope>
    <source>
        <strain evidence="1 2">JCM 31056</strain>
    </source>
</reference>
<dbReference type="RefSeq" id="WP_194461852.1">
    <property type="nucleotide sequence ID" value="NZ_BMQH01000002.1"/>
</dbReference>
<dbReference type="NCBIfam" id="NF038110">
    <property type="entry name" value="Lys_methyl_FliB"/>
    <property type="match status" value="1"/>
</dbReference>
<dbReference type="EMBL" id="BLYJ01000059">
    <property type="protein sequence ID" value="GFO89585.1"/>
    <property type="molecule type" value="Genomic_DNA"/>
</dbReference>
<comment type="caution">
    <text evidence="1">The sequence shown here is derived from an EMBL/GenBank/DDBJ whole genome shotgun (WGS) entry which is preliminary data.</text>
</comment>
<gene>
    <name evidence="1" type="ORF">BUFA31_27490</name>
</gene>
<organism evidence="1 2">
    <name type="scientific">Butyricicoccus faecihominis</name>
    <dbReference type="NCBI Taxonomy" id="1712515"/>
    <lineage>
        <taxon>Bacteria</taxon>
        <taxon>Bacillati</taxon>
        <taxon>Bacillota</taxon>
        <taxon>Clostridia</taxon>
        <taxon>Eubacteriales</taxon>
        <taxon>Butyricicoccaceae</taxon>
        <taxon>Butyricicoccus</taxon>
    </lineage>
</organism>
<sequence>MGYIRRPAYYKAFRCIGSDCTENCCIGWEIDVDEDSLAYYETVPGDFGERLRASIAPADAQTGEPAHFRLDAEERCPLLNDCNLCEVLLHLGEDKMAQICTDHPRYYEWFSDGREDGLGLCCEAAAELILAQTGAPAFDVTEADGVSETGTEAETELENVLFSMRDALFRLACEDAPFDDKADRLYRTAKAQQEQYDDLLFPFPEGEDKAADETDEDTASWSQAFWRESTLTSLLEMLLGFEINKDDWRTLLTGAKARLPEIIARRNDFLQAYQGKRHEYDNLLTYFLYRHFMKALGDDAVQDKVQLALVSTAVIQLLDVYEWLTNGELTHWAQICICKAYSREIEYNEDNTEQLAAFSVLDEME</sequence>
<evidence type="ECO:0008006" key="3">
    <source>
        <dbReference type="Google" id="ProtNLM"/>
    </source>
</evidence>
<keyword evidence="2" id="KW-1185">Reference proteome</keyword>
<accession>A0ABQ1E3M3</accession>
<protein>
    <recommendedName>
        <fullName evidence="3">Flagellin lysine-N-methylase</fullName>
    </recommendedName>
</protein>